<evidence type="ECO:0000313" key="2">
    <source>
        <dbReference type="Proteomes" id="UP001189143"/>
    </source>
</evidence>
<dbReference type="AlphaFoldDB" id="A0AAD2DD98"/>
<evidence type="ECO:0000313" key="1">
    <source>
        <dbReference type="EMBL" id="CAI3539061.1"/>
    </source>
</evidence>
<gene>
    <name evidence="1" type="ORF">CNEO2_100030</name>
</gene>
<dbReference type="Proteomes" id="UP001189143">
    <property type="component" value="Unassembled WGS sequence"/>
</dbReference>
<sequence>MHFLSLKAPIYKYRNKIYNDKFIWRVLWDIILKQNQMLKYM</sequence>
<reference evidence="1" key="1">
    <citation type="submission" date="2022-10" db="EMBL/GenBank/DDBJ databases">
        <authorList>
            <person name="Aires J."/>
            <person name="Mesa V."/>
        </authorList>
    </citation>
    <scope>NUCLEOTIDE SEQUENCE</scope>
    <source>
        <strain evidence="1">Clostridium neonatale JD116</strain>
    </source>
</reference>
<comment type="caution">
    <text evidence="1">The sequence shown here is derived from an EMBL/GenBank/DDBJ whole genome shotgun (WGS) entry which is preliminary data.</text>
</comment>
<name>A0AAD2DD98_9CLOT</name>
<protein>
    <submittedName>
        <fullName evidence="1">Uncharacterized protein</fullName>
    </submittedName>
</protein>
<accession>A0AAD2DD98</accession>
<organism evidence="1 2">
    <name type="scientific">Clostridium neonatale</name>
    <dbReference type="NCBI Taxonomy" id="137838"/>
    <lineage>
        <taxon>Bacteria</taxon>
        <taxon>Bacillati</taxon>
        <taxon>Bacillota</taxon>
        <taxon>Clostridia</taxon>
        <taxon>Eubacteriales</taxon>
        <taxon>Clostridiaceae</taxon>
        <taxon>Clostridium</taxon>
    </lineage>
</organism>
<proteinExistence type="predicted"/>
<dbReference type="EMBL" id="CAMTCP010000011">
    <property type="protein sequence ID" value="CAI3539061.1"/>
    <property type="molecule type" value="Genomic_DNA"/>
</dbReference>